<reference evidence="1" key="1">
    <citation type="submission" date="2022-05" db="EMBL/GenBank/DDBJ databases">
        <authorList>
            <person name="Blom J."/>
        </authorList>
    </citation>
    <scope>NUCLEOTIDE SEQUENCE</scope>
    <source>
        <strain evidence="1">Type strain: CPO20170097</strain>
    </source>
</reference>
<dbReference type="RefSeq" id="WP_253899111.1">
    <property type="nucleotide sequence ID" value="NZ_CALSBS010000032.1"/>
</dbReference>
<name>A0ABN8TGG1_9ENTR</name>
<evidence type="ECO:0000313" key="1">
    <source>
        <dbReference type="EMBL" id="CAH6661935.1"/>
    </source>
</evidence>
<comment type="caution">
    <text evidence="1">The sequence shown here is derived from an EMBL/GenBank/DDBJ whole genome shotgun (WGS) entry which is preliminary data.</text>
</comment>
<dbReference type="EMBL" id="CALSBS010000032">
    <property type="protein sequence ID" value="CAH6661935.1"/>
    <property type="molecule type" value="Genomic_DNA"/>
</dbReference>
<proteinExistence type="predicted"/>
<accession>A0ABN8TGG1</accession>
<dbReference type="Proteomes" id="UP001152651">
    <property type="component" value="Unassembled WGS sequence"/>
</dbReference>
<gene>
    <name evidence="1" type="ORF">FBBNIHIM_22775</name>
</gene>
<evidence type="ECO:0000313" key="2">
    <source>
        <dbReference type="Proteomes" id="UP001152651"/>
    </source>
</evidence>
<sequence>MRLAAGDAVMRFAVSAPHNERFAEFYTGETLDASTGYVVAEDAGPEQTSFCRRVFCDSTAQRDVSLSRALPASHTVQADESGMVHFSVFKPIATHSQRWLYVNLHAEKSGEYAFQLATCGGMRIWVNGAEAARFTPFTRNRLQICQVNLPLQQGKNALFIHLEELCERRTQFVLRMIYQGQAPLDARLNEQDDALPLHQRATAEPTEDEGDALLAMLRQGNAGEQAQSLLVHLLQRVSAREEGSSSALISLLWIWHDYHGEIFAPALWRRVRSAVLGYRYWFDELGNDVMWFTSANNALSFHTAQYLAGQMFRDERFTASGRLGREQQEIAAQRLAWWSVNVAPQEGASPSLRALSQLADDAGLRARAQRLLTSNLSLTSSHAGAA</sequence>
<organism evidence="1 2">
    <name type="scientific">Pseudocitrobacter vendiensis</name>
    <dbReference type="NCBI Taxonomy" id="2488306"/>
    <lineage>
        <taxon>Bacteria</taxon>
        <taxon>Pseudomonadati</taxon>
        <taxon>Pseudomonadota</taxon>
        <taxon>Gammaproteobacteria</taxon>
        <taxon>Enterobacterales</taxon>
        <taxon>Enterobacteriaceae</taxon>
        <taxon>Pseudocitrobacter</taxon>
    </lineage>
</organism>
<protein>
    <submittedName>
        <fullName evidence="1">Uncharacterized protein</fullName>
    </submittedName>
</protein>
<keyword evidence="2" id="KW-1185">Reference proteome</keyword>